<feature type="coiled-coil region" evidence="1">
    <location>
        <begin position="714"/>
        <end position="748"/>
    </location>
</feature>
<evidence type="ECO:0000313" key="3">
    <source>
        <dbReference type="EMBL" id="KZV49253.1"/>
    </source>
</evidence>
<feature type="compositionally biased region" description="Basic and acidic residues" evidence="2">
    <location>
        <begin position="171"/>
        <end position="185"/>
    </location>
</feature>
<dbReference type="Proteomes" id="UP000250235">
    <property type="component" value="Unassembled WGS sequence"/>
</dbReference>
<evidence type="ECO:0008006" key="5">
    <source>
        <dbReference type="Google" id="ProtNLM"/>
    </source>
</evidence>
<reference evidence="3 4" key="1">
    <citation type="journal article" date="2015" name="Proc. Natl. Acad. Sci. U.S.A.">
        <title>The resurrection genome of Boea hygrometrica: A blueprint for survival of dehydration.</title>
        <authorList>
            <person name="Xiao L."/>
            <person name="Yang G."/>
            <person name="Zhang L."/>
            <person name="Yang X."/>
            <person name="Zhao S."/>
            <person name="Ji Z."/>
            <person name="Zhou Q."/>
            <person name="Hu M."/>
            <person name="Wang Y."/>
            <person name="Chen M."/>
            <person name="Xu Y."/>
            <person name="Jin H."/>
            <person name="Xiao X."/>
            <person name="Hu G."/>
            <person name="Bao F."/>
            <person name="Hu Y."/>
            <person name="Wan P."/>
            <person name="Li L."/>
            <person name="Deng X."/>
            <person name="Kuang T."/>
            <person name="Xiang C."/>
            <person name="Zhu J.K."/>
            <person name="Oliver M.J."/>
            <person name="He Y."/>
        </authorList>
    </citation>
    <scope>NUCLEOTIDE SEQUENCE [LARGE SCALE GENOMIC DNA]</scope>
    <source>
        <strain evidence="4">cv. XS01</strain>
    </source>
</reference>
<evidence type="ECO:0000256" key="2">
    <source>
        <dbReference type="SAM" id="MobiDB-lite"/>
    </source>
</evidence>
<feature type="region of interest" description="Disordered" evidence="2">
    <location>
        <begin position="171"/>
        <end position="204"/>
    </location>
</feature>
<gene>
    <name evidence="3" type="ORF">F511_39747</name>
</gene>
<sequence length="908" mass="102545">MADQTDDDEVFDFANTEFTREDLVQALNDMVHEYKTLSHAFEEIKAENVSLKNNSAESSSGELEDTDSLKTELSKLRIENELLKSESSELKAEVDKLTKEMSSWNKSTRSLFKLYESQKPLNDKTGVGFNYDSSYGETSTQSQPTYDKFNERSFVKGGVIYDCIESIRYDDQDTSQPDRKGKGKVDVGYQRPENSKPGWLTNKLNKDKAKAGPKFFVPNQPRHYSNKAKTEWTRNQPRRNPHGQNIKSKFKRPAPTLTSAVGHLLIKNSSAYVSATVGHRSTKQTALLTASSSHICRQSLQSQMASTFITYSYQINFESVLMIHDNEGMVNMFKALEASGLRRFLGCESGKFVSISPTLFAMVFDLPSEGITNFSEVPKDKVYDARSLFSQKGVQIDVHGKKKYMKHEFRLLNDILSKAINVKAGSFDSVTVERFQMMTAIQYGVKLNWGKVLFNVLKDMVDRSQRKAKGFAAQIGFLLKGIPTVNMGDGVPFPSAKILSMKTVHTYIVTNTTIDARAESEEPAMVKTPKTKKKTSSTDEMLVDIFADVAASKKRSATEAALMRHALVGFRSCRRKHCCWQLSAFLYRGGVIRCRFDVCMGCQQLVVSVALCEELVIATLTWIQQERAIGYRNDGVLALVYESIPTLGVRRSLNVYPRLFWWGKSRIPLKSDEADTLLNRVDVTQVPPIQPFKEDENLVDLKHGVRSEDGMSEVRRLEKIVIRQSEKIKLLEKRCGELEDQNMRHELNVKEAVVEKGEKSGEAEFEIAHDATCSFYDVDVVVHNVAELDEANKDGNEANKDVEGSEFSHSKVDEITVFQSSIVDNVRARADRVKKRKGSMFVTLPSSTPKRKTRVKKQAFVDVDEASNSLGEEELDEFRGRSDFIGHEKSSDEDRKLVIEFLGKEKLE</sequence>
<dbReference type="OrthoDB" id="1839319at2759"/>
<evidence type="ECO:0000313" key="4">
    <source>
        <dbReference type="Proteomes" id="UP000250235"/>
    </source>
</evidence>
<feature type="compositionally biased region" description="Polar residues" evidence="2">
    <location>
        <begin position="50"/>
        <end position="61"/>
    </location>
</feature>
<dbReference type="EMBL" id="KQ993127">
    <property type="protein sequence ID" value="KZV49253.1"/>
    <property type="molecule type" value="Genomic_DNA"/>
</dbReference>
<dbReference type="AlphaFoldDB" id="A0A2Z7CR51"/>
<organism evidence="3 4">
    <name type="scientific">Dorcoceras hygrometricum</name>
    <dbReference type="NCBI Taxonomy" id="472368"/>
    <lineage>
        <taxon>Eukaryota</taxon>
        <taxon>Viridiplantae</taxon>
        <taxon>Streptophyta</taxon>
        <taxon>Embryophyta</taxon>
        <taxon>Tracheophyta</taxon>
        <taxon>Spermatophyta</taxon>
        <taxon>Magnoliopsida</taxon>
        <taxon>eudicotyledons</taxon>
        <taxon>Gunneridae</taxon>
        <taxon>Pentapetalae</taxon>
        <taxon>asterids</taxon>
        <taxon>lamiids</taxon>
        <taxon>Lamiales</taxon>
        <taxon>Gesneriaceae</taxon>
        <taxon>Didymocarpoideae</taxon>
        <taxon>Trichosporeae</taxon>
        <taxon>Loxocarpinae</taxon>
        <taxon>Dorcoceras</taxon>
    </lineage>
</organism>
<accession>A0A2Z7CR51</accession>
<proteinExistence type="predicted"/>
<name>A0A2Z7CR51_9LAMI</name>
<evidence type="ECO:0000256" key="1">
    <source>
        <dbReference type="SAM" id="Coils"/>
    </source>
</evidence>
<feature type="region of interest" description="Disordered" evidence="2">
    <location>
        <begin position="228"/>
        <end position="250"/>
    </location>
</feature>
<protein>
    <recommendedName>
        <fullName evidence="5">Dystroglycan-like</fullName>
    </recommendedName>
</protein>
<keyword evidence="1" id="KW-0175">Coiled coil</keyword>
<feature type="region of interest" description="Disordered" evidence="2">
    <location>
        <begin position="49"/>
        <end position="70"/>
    </location>
</feature>
<keyword evidence="4" id="KW-1185">Reference proteome</keyword>